<dbReference type="InterPro" id="IPR005181">
    <property type="entry name" value="SASA"/>
</dbReference>
<sequence>MKKVCSLLLAFAMLLSFIPSNVRATGTEETAWDILDADTVDYTQAFKLSEAGTASSGVLTQMEGYVNILKGDDKPNNVTSGAYTWLVPKDGVTFPEGVFTVEVSARAAGPVDGRANEISARVDMVLYPIFLRYGGEGEGCISSQHDYSEEDSYVLDTTIWHNYGLVVDRDSETYDVYVDGELVLEGKPGWANNKTGDLLRMGVDNNSRGDLDIQSVRVGSGDASGALSAYDGPAYEQIKLLGVELSSYRQMEGAAATVTAAVTGRNCPDGTEVTLTLLDRDHAPVEGVTAYGALTGNAAELTLEIPDTLGPGAYYVQAEAECGSVRSDVYTVDADREDPDFPSFAAVGYTIERADYQYDPTEEFNFPCVVDTRDHPVENAFGSYRYYLFYAPHNAPAGLCVAGSDSLNGSWTEYGGNPVISNDWKPNYSVNHVSSPHVIWNDTEGLWFMYFHGENAVTRYATSDDLINWTYGGVCVKATDFSPAGTDCSYARVFEYEVPGLGNKYIMTTMLHETVNRIFWAYSNDGRTWEPVETPLVDPTGTSEYKGNLSGAWFMRWEDRNFIICHATSGNMYAFEVGDTLDECVPWGVFYESQGTRDVDELNPAAYPDFGRAGAPCLVQDDNGRWHMFYEGGKRLHANIVHAVEVQAGEEDQLARAGLELAEKEAVLTAGGTAAPVLHLFDKKNSQLATDAEGLTLKFRVSNPEVIRFEDGTITALGAGTATAWVEAELDGVSAVSSKVEVTVVAAESDWDLLDASMGDYTASYTVSKSGNSAGTVTQEDGHIHITNTAANYCYLVPQSMSALSGRGVITAEAAIRLPVAVDGVRANEFALRLNSVKTGFPIFLKYGTKEDGGGVTYDSTYGDPASFYAVDTTQWHNYGLVIDPSKIKVEGSKSKVYYAIYVDGEKVLETYSGWVEDKSDLIRVGSATGFTCSMDVESIRVGSGDLADQLGKYPLPENAAPDFPKFAAVGYTIDMTDYQYNPTQEFNFPTIVDTKGHKVDNALTKKYGKDFRYYLFYAPHDAPAGNCVAASDSLDGPWVEYEKNPVVANVWPKDDGSGENWYKVSHVSSPQVVWVDEQDCYVMYYHGENSTTRYATSDDLLNWTYGGVCVEAKDFNTSDMTYHQASYAKVFPHEGQVQGESYQYIMLMMVTHNISSGSYHSNIGWAHSSDGINWTAVKTPLVNPDLDPDVYGTNLSGPWFMELDGRYFVICHASSGEIYAFEVGKNLDECIEWGVFYSSQGIRNVDDANPECYPDYGRAGAASFIRDDDGRWHMFYEAGKRLNTNSVHAVEVQPGEEHGLARIGLELEETALTVGGAASPVLRLFDKSNEKMSAEGVNLTCHVSDESVIRYADGTITALKAGTATAWVEAALDGVTVLSPKVRVQVTEAGGWGLLNETAEDYTKGFRSIGGNTPASGTLLQKVGYVNILKGDDKGYGDGSYNWLASPDKLDLPSGTFSIEASIRLAGPVSGERANEFSARTGGMLYHLYLKYGKEDGGVAIKTNFADLYQVDTTTWHNYGLVVDPASKTYTVYVDGREVMKHTSTWTLSGADIIRLGADSKGRCNMDVQSVRAGTGDLHELMGPYTGSVGEGPELTKVSLSASGQKEDEAKTVTVTVAGENFDDNTAVTVKLVDVDNNPVENVTAAGTFTDNAASIALPIPAGLTVGTYYVTAQAGESTLRSEAYKVTTAQDAPVFPTFAATGYTVDMADYKYNPTQEFNFPTIVDTKAHPVKNALGDNAYRYYLFYAPHNNPGGNCVAVSNSLEGPWTEYGNNPVVKNEWEPNYKVGHISSPHVMWHEESGKYIMYYHGENPTTRYALSDDLINWEYGGVCVTANQFSTTGSGFSEASYARIYEHTVPGLDNKYIMLLMITGSGNNMHRNIYWAHSKDGIEWTPVQEPLLNPDINPVYKSNFSGPFFMPWEVDGELRYFVICHASSGEMYAFEVGEKLDQCIEWGEVYNSQGVRNVDDANPECYPDYGRSGAPFFIQDDEGRWHMFYEAGKRLNTNIVHAVEVKDGEESELARAGLELENTTLLADGTARPVLHLFDKSNGVVPANTEGLNLTYHVSDESVIQYENGVITALKEGKATAWVVAKLGDVEVASSKAAVTVAAPSKEVIITNADTPNKTALNLELPAVFKAEGVLDKPIDNYYLYFSYTDEAGGTKSIALATAPAPEGPWTVYQNGTPVMTKESLGVSGTVNAPWPIWDKENGRMLMYYSMGTGAIGVAESTDGVTFTNPKTVFEAKNAPAGNQAYQQSVYEYTIPGKNNKYLMLYTGNGFKETDVTTNGKQIFCAWSVDGLTWTPDDKVLVYPDSGDKGNIASPRLLVKDGEPYVVYHNSNGNIGWSKLSADFSTFTRAGRYYNSIDNGEPDRGRAADAAFLEEGGVLYMYYTARSNKAKNAADASVLVCRSMGDAQGVLFRDDFNDGSADGWEPVSGEWSVVDGAYVQSKLDMNGYQTFAGDMSWTDYELEVKVTPLAVHQKLSVMLNGRATDVNNRYIGSYNNGTLSISCRINGKDKDGKALVSAPYTMEAGKTYTMKMVFRGAQIELWINGVKELEATDDTYSAGRIGLVTYTTTAKFDDVVVRTVSGEPQPAGPIAVKDFGDHQIIQRDVETGSAVVAVSGTVGVDAAKVEVCVTEFEGGEVVKDWTTVAENAAAGAAWSGSITLPQGGWYRLRARALDGEGKVLGEAEGAHKWGVGINILCIGQSNMVGQAPERPCTAADDLVANYTRSCNWTHLTDPYDGAGGSLVPSMGNALVAELGIPVGFIPAADSGSGLHAPNPYTNPPHGPTRYWMYYTTPDDTATLYGKAVTRAKAAGGVELAVWNQGETDGAISVAKETYESDMKTLLSRLRKDLDNPELPIFLCQIGTHNPNISDDAAYTAIRSAQHDLDDGENFFLAATEMEFARKDTAHYRKAGMDEIGRRVANSVLFYYGESDYYRGPYISGASYADDSRKVIDVRITHRGGTDITPAAGNIPGFSVLDNANEVAVASAVRLNATTVRLTLESAVAGSGQVRYLYGLNPYPDTDVSGNPKTSDLQKDAIVVKDNTALALPLENTTDPVLVDGDKPPVVDPPEEERWDLMDHAMGPDWKADGWRSSSKTGSFNQNADYVNIQKPNGSGIGSEKLYHWACSPATLRLPRDGFTLQVRARAAGEVDNAANEIGVRMGLNSEDTNGQLASIFLGYGKDGFVSSSATGTGRYVMKLDTTVWHDYSLVVRQENGAYFFDLYVDDALAFENAPLATYKGGDLIRLGADNGGRCNLDVQTVRLGSGEVLPEGVSPARVTGVSLSAQSQKENEVKSVTVTVTGRDFADGAQVEITLVDRNDNTVAGVSAGAVFTDNTAAAALSIPAGLSATTYYVKAQANGRVRYSAAYTVEADRPAPSFPQFTPDGYTIELEDYKYNPTQEFNFPTIVDTKDHPVENALGDYRYYLFYAPHDAPAGNCVAVSNSLDGPWVEYGSNPVVSKEWDENYSVSHVSSPFVMWNDVYDCYFMYFHGENNITRYATSDDLLSWTYGGVCVTANDFSPTGGGLNEASYAKVFEHEVPGLGNKYIMLLMVTGTATGGHRNIYWAHSEDGKTWTAVQNALLDPTMDSEYKGNFSGPWFMPREVDGELRYFVICHASSGNMYAFEVGERLDECIPWGVVYDSVDSPDPDDPDHDGAWPDYGRAGAPSFIQDDDGGWHMFYEGGKRLHANIVHATAPADSVYVPPASSVTTKSETLPDGTKVTTRTDRATGTVTVTTLSPDGTKTVAVTRKNGSGTEILTRPDGVRADSKIDRDGGVTASVTLPDAVERTTVEIPAGSGNVVILVNEDGTERALTLFTVENGRARVLLDGSARLRVEERKAGFTDTEGAVAEAAAALAARGVFQGTGADTFSPALSVDRATIVTLLHRIDGGTPAESAPGFADVPENAWYAAGVAWAGESGVTLGVGGGNFAPGMVLTWQQVSVMLYRYAALTGAAETVEGGEIEAALAWCAEHGVGAGAEAGEAVSRGELALTLYQYIKALVG</sequence>
<organism evidence="6 7">
    <name type="scientific">Lawsonibacter faecis</name>
    <dbReference type="NCBI Taxonomy" id="2763052"/>
    <lineage>
        <taxon>Bacteria</taxon>
        <taxon>Bacillati</taxon>
        <taxon>Bacillota</taxon>
        <taxon>Clostridia</taxon>
        <taxon>Eubacteriales</taxon>
        <taxon>Oscillospiraceae</taxon>
        <taxon>Lawsonibacter</taxon>
    </lineage>
</organism>
<evidence type="ECO:0000256" key="4">
    <source>
        <dbReference type="SAM" id="SignalP"/>
    </source>
</evidence>
<evidence type="ECO:0000256" key="3">
    <source>
        <dbReference type="ARBA" id="ARBA00023295"/>
    </source>
</evidence>
<dbReference type="RefSeq" id="WP_186920272.1">
    <property type="nucleotide sequence ID" value="NZ_JACOPQ010000016.1"/>
</dbReference>
<dbReference type="EMBL" id="JACOPQ010000016">
    <property type="protein sequence ID" value="MBC5738541.1"/>
    <property type="molecule type" value="Genomic_DNA"/>
</dbReference>
<feature type="signal peptide" evidence="4">
    <location>
        <begin position="1"/>
        <end position="24"/>
    </location>
</feature>
<reference evidence="6" key="1">
    <citation type="submission" date="2020-08" db="EMBL/GenBank/DDBJ databases">
        <title>Genome public.</title>
        <authorList>
            <person name="Liu C."/>
            <person name="Sun Q."/>
        </authorList>
    </citation>
    <scope>NUCLEOTIDE SEQUENCE</scope>
    <source>
        <strain evidence="6">NSJ-52</strain>
    </source>
</reference>
<dbReference type="InterPro" id="IPR013320">
    <property type="entry name" value="ConA-like_dom_sf"/>
</dbReference>
<dbReference type="InterPro" id="IPR001119">
    <property type="entry name" value="SLH_dom"/>
</dbReference>
<dbReference type="GO" id="GO:0016798">
    <property type="term" value="F:hydrolase activity, acting on glycosyl bonds"/>
    <property type="evidence" value="ECO:0007669"/>
    <property type="project" value="UniProtKB-KW"/>
</dbReference>
<gene>
    <name evidence="6" type="ORF">H8S62_16125</name>
</gene>
<dbReference type="PANTHER" id="PTHR35279">
    <property type="match status" value="1"/>
</dbReference>
<proteinExistence type="predicted"/>
<evidence type="ECO:0000256" key="1">
    <source>
        <dbReference type="ARBA" id="ARBA00022737"/>
    </source>
</evidence>
<dbReference type="InterPro" id="IPR023296">
    <property type="entry name" value="Glyco_hydro_beta-prop_sf"/>
</dbReference>
<evidence type="ECO:0000313" key="6">
    <source>
        <dbReference type="EMBL" id="MBC5738541.1"/>
    </source>
</evidence>
<keyword evidence="1" id="KW-0677">Repeat</keyword>
<keyword evidence="7" id="KW-1185">Reference proteome</keyword>
<dbReference type="Gene3D" id="3.40.50.1110">
    <property type="entry name" value="SGNH hydrolase"/>
    <property type="match status" value="1"/>
</dbReference>
<evidence type="ECO:0000313" key="7">
    <source>
        <dbReference type="Proteomes" id="UP000607645"/>
    </source>
</evidence>
<keyword evidence="2" id="KW-0378">Hydrolase</keyword>
<dbReference type="PROSITE" id="PS51272">
    <property type="entry name" value="SLH"/>
    <property type="match status" value="1"/>
</dbReference>
<dbReference type="Gene3D" id="2.60.120.560">
    <property type="entry name" value="Exo-inulinase, domain 1"/>
    <property type="match status" value="1"/>
</dbReference>
<keyword evidence="4" id="KW-0732">Signal</keyword>
<dbReference type="SUPFAM" id="SSF52266">
    <property type="entry name" value="SGNH hydrolase"/>
    <property type="match status" value="1"/>
</dbReference>
<feature type="chain" id="PRO_5035300555" evidence="4">
    <location>
        <begin position="25"/>
        <end position="4013"/>
    </location>
</feature>
<dbReference type="Pfam" id="PF00395">
    <property type="entry name" value="SLH"/>
    <property type="match status" value="2"/>
</dbReference>
<dbReference type="PANTHER" id="PTHR35279:SF1">
    <property type="entry name" value="ARABINANASE_LEVANSUCRASE_INVERTASE"/>
    <property type="match status" value="1"/>
</dbReference>
<evidence type="ECO:0000256" key="2">
    <source>
        <dbReference type="ARBA" id="ARBA00022801"/>
    </source>
</evidence>
<keyword evidence="3" id="KW-0326">Glycosidase</keyword>
<dbReference type="Pfam" id="PF03629">
    <property type="entry name" value="SASA"/>
    <property type="match status" value="1"/>
</dbReference>
<dbReference type="Proteomes" id="UP000607645">
    <property type="component" value="Unassembled WGS sequence"/>
</dbReference>
<feature type="domain" description="SLH" evidence="5">
    <location>
        <begin position="3906"/>
        <end position="3969"/>
    </location>
</feature>
<dbReference type="SUPFAM" id="SSF75005">
    <property type="entry name" value="Arabinanase/levansucrase/invertase"/>
    <property type="match status" value="5"/>
</dbReference>
<dbReference type="Pfam" id="PF06439">
    <property type="entry name" value="3keto-disac_hyd"/>
    <property type="match status" value="1"/>
</dbReference>
<accession>A0A8J6JFC7</accession>
<dbReference type="SUPFAM" id="SSF49899">
    <property type="entry name" value="Concanavalin A-like lectins/glucanases"/>
    <property type="match status" value="1"/>
</dbReference>
<name>A0A8J6JFC7_9FIRM</name>
<dbReference type="Gene3D" id="2.60.120.200">
    <property type="match status" value="1"/>
</dbReference>
<dbReference type="InterPro" id="IPR010496">
    <property type="entry name" value="AL/BT2_dom"/>
</dbReference>
<protein>
    <submittedName>
        <fullName evidence="6">DUF1080 domain-containing protein</fullName>
    </submittedName>
</protein>
<dbReference type="Gene3D" id="2.115.10.20">
    <property type="entry name" value="Glycosyl hydrolase domain, family 43"/>
    <property type="match status" value="10"/>
</dbReference>
<dbReference type="InterPro" id="IPR036514">
    <property type="entry name" value="SGNH_hydro_sf"/>
</dbReference>
<evidence type="ECO:0000259" key="5">
    <source>
        <dbReference type="PROSITE" id="PS51272"/>
    </source>
</evidence>
<comment type="caution">
    <text evidence="6">The sequence shown here is derived from an EMBL/GenBank/DDBJ whole genome shotgun (WGS) entry which is preliminary data.</text>
</comment>